<evidence type="ECO:0000313" key="1">
    <source>
        <dbReference type="EMBL" id="VDI65959.1"/>
    </source>
</evidence>
<dbReference type="Proteomes" id="UP000596742">
    <property type="component" value="Unassembled WGS sequence"/>
</dbReference>
<keyword evidence="2" id="KW-1185">Reference proteome</keyword>
<evidence type="ECO:0000313" key="2">
    <source>
        <dbReference type="Proteomes" id="UP000596742"/>
    </source>
</evidence>
<sequence length="63" mass="7098">MDLLGSYDSSSKEDGQLYLQPSLRLYQEKSVVVEITMFSWCWELASQVSLGLLAWGVIRAVLS</sequence>
<organism evidence="1 2">
    <name type="scientific">Mytilus galloprovincialis</name>
    <name type="common">Mediterranean mussel</name>
    <dbReference type="NCBI Taxonomy" id="29158"/>
    <lineage>
        <taxon>Eukaryota</taxon>
        <taxon>Metazoa</taxon>
        <taxon>Spiralia</taxon>
        <taxon>Lophotrochozoa</taxon>
        <taxon>Mollusca</taxon>
        <taxon>Bivalvia</taxon>
        <taxon>Autobranchia</taxon>
        <taxon>Pteriomorphia</taxon>
        <taxon>Mytilida</taxon>
        <taxon>Mytiloidea</taxon>
        <taxon>Mytilidae</taxon>
        <taxon>Mytilinae</taxon>
        <taxon>Mytilus</taxon>
    </lineage>
</organism>
<gene>
    <name evidence="1" type="ORF">MGAL_10B034881</name>
</gene>
<name>A0A8B6GMH7_MYTGA</name>
<comment type="caution">
    <text evidence="1">The sequence shown here is derived from an EMBL/GenBank/DDBJ whole genome shotgun (WGS) entry which is preliminary data.</text>
</comment>
<dbReference type="AlphaFoldDB" id="A0A8B6GMH7"/>
<protein>
    <submittedName>
        <fullName evidence="1">Uncharacterized protein</fullName>
    </submittedName>
</protein>
<accession>A0A8B6GMH7</accession>
<proteinExistence type="predicted"/>
<dbReference type="EMBL" id="UYJE01008668">
    <property type="protein sequence ID" value="VDI65959.1"/>
    <property type="molecule type" value="Genomic_DNA"/>
</dbReference>
<reference evidence="1" key="1">
    <citation type="submission" date="2018-11" db="EMBL/GenBank/DDBJ databases">
        <authorList>
            <person name="Alioto T."/>
            <person name="Alioto T."/>
        </authorList>
    </citation>
    <scope>NUCLEOTIDE SEQUENCE</scope>
</reference>